<dbReference type="Pfam" id="PF01381">
    <property type="entry name" value="HTH_3"/>
    <property type="match status" value="1"/>
</dbReference>
<dbReference type="EMBL" id="BARS01055621">
    <property type="protein sequence ID" value="GAG47441.1"/>
    <property type="molecule type" value="Genomic_DNA"/>
</dbReference>
<dbReference type="SUPFAM" id="SSF51182">
    <property type="entry name" value="RmlC-like cupins"/>
    <property type="match status" value="1"/>
</dbReference>
<protein>
    <recommendedName>
        <fullName evidence="2">HTH cro/C1-type domain-containing protein</fullName>
    </recommendedName>
</protein>
<dbReference type="GO" id="GO:0005829">
    <property type="term" value="C:cytosol"/>
    <property type="evidence" value="ECO:0007669"/>
    <property type="project" value="TreeGrafter"/>
</dbReference>
<evidence type="ECO:0000313" key="3">
    <source>
        <dbReference type="EMBL" id="GAG47441.1"/>
    </source>
</evidence>
<dbReference type="GO" id="GO:0003700">
    <property type="term" value="F:DNA-binding transcription factor activity"/>
    <property type="evidence" value="ECO:0007669"/>
    <property type="project" value="TreeGrafter"/>
</dbReference>
<evidence type="ECO:0000259" key="2">
    <source>
        <dbReference type="PROSITE" id="PS50943"/>
    </source>
</evidence>
<dbReference type="InterPro" id="IPR050807">
    <property type="entry name" value="TransReg_Diox_bact_type"/>
</dbReference>
<dbReference type="PANTHER" id="PTHR46797:SF2">
    <property type="entry name" value="TRANSCRIPTIONAL REGULATOR"/>
    <property type="match status" value="1"/>
</dbReference>
<evidence type="ECO:0000256" key="1">
    <source>
        <dbReference type="ARBA" id="ARBA00023125"/>
    </source>
</evidence>
<reference evidence="3" key="1">
    <citation type="journal article" date="2014" name="Front. Microbiol.">
        <title>High frequency of phylogenetically diverse reductive dehalogenase-homologous genes in deep subseafloor sedimentary metagenomes.</title>
        <authorList>
            <person name="Kawai M."/>
            <person name="Futagami T."/>
            <person name="Toyoda A."/>
            <person name="Takaki Y."/>
            <person name="Nishi S."/>
            <person name="Hori S."/>
            <person name="Arai W."/>
            <person name="Tsubouchi T."/>
            <person name="Morono Y."/>
            <person name="Uchiyama I."/>
            <person name="Ito T."/>
            <person name="Fujiyama A."/>
            <person name="Inagaki F."/>
            <person name="Takami H."/>
        </authorList>
    </citation>
    <scope>NUCLEOTIDE SEQUENCE</scope>
    <source>
        <strain evidence="3">Expedition CK06-06</strain>
    </source>
</reference>
<feature type="non-terminal residue" evidence="3">
    <location>
        <position position="1"/>
    </location>
</feature>
<sequence>VRLRQLREQRGLSIRALARQSGLSANALSLIERGRSSPSVSTLYKVAGAMNVPITTFFQTEPELHDVVHIRAGERTRVPFTRGLVEGLGGEQFSGRVEPFAITLENGANSGPQPIVHTGHEFVLCLRGQLEYQVEDEIFLLEAGDTLLFTAHRQHRWRNPGPLVTNAIFVLSGFTDGEDPHKLRIIASDEDESE</sequence>
<dbReference type="CDD" id="cd02209">
    <property type="entry name" value="cupin_XRE_C"/>
    <property type="match status" value="1"/>
</dbReference>
<dbReference type="SUPFAM" id="SSF47413">
    <property type="entry name" value="lambda repressor-like DNA-binding domains"/>
    <property type="match status" value="1"/>
</dbReference>
<organism evidence="3">
    <name type="scientific">marine sediment metagenome</name>
    <dbReference type="NCBI Taxonomy" id="412755"/>
    <lineage>
        <taxon>unclassified sequences</taxon>
        <taxon>metagenomes</taxon>
        <taxon>ecological metagenomes</taxon>
    </lineage>
</organism>
<dbReference type="Pfam" id="PF07883">
    <property type="entry name" value="Cupin_2"/>
    <property type="match status" value="1"/>
</dbReference>
<proteinExistence type="predicted"/>
<comment type="caution">
    <text evidence="3">The sequence shown here is derived from an EMBL/GenBank/DDBJ whole genome shotgun (WGS) entry which is preliminary data.</text>
</comment>
<dbReference type="Gene3D" id="2.60.120.10">
    <property type="entry name" value="Jelly Rolls"/>
    <property type="match status" value="1"/>
</dbReference>
<feature type="domain" description="HTH cro/C1-type" evidence="2">
    <location>
        <begin position="3"/>
        <end position="57"/>
    </location>
</feature>
<dbReference type="SMART" id="SM00530">
    <property type="entry name" value="HTH_XRE"/>
    <property type="match status" value="1"/>
</dbReference>
<dbReference type="CDD" id="cd00093">
    <property type="entry name" value="HTH_XRE"/>
    <property type="match status" value="1"/>
</dbReference>
<dbReference type="InterPro" id="IPR011051">
    <property type="entry name" value="RmlC_Cupin_sf"/>
</dbReference>
<dbReference type="InterPro" id="IPR014710">
    <property type="entry name" value="RmlC-like_jellyroll"/>
</dbReference>
<dbReference type="PANTHER" id="PTHR46797">
    <property type="entry name" value="HTH-TYPE TRANSCRIPTIONAL REGULATOR"/>
    <property type="match status" value="1"/>
</dbReference>
<dbReference type="GO" id="GO:0003677">
    <property type="term" value="F:DNA binding"/>
    <property type="evidence" value="ECO:0007669"/>
    <property type="project" value="UniProtKB-KW"/>
</dbReference>
<accession>X0ZGI3</accession>
<dbReference type="Gene3D" id="1.10.260.40">
    <property type="entry name" value="lambda repressor-like DNA-binding domains"/>
    <property type="match status" value="1"/>
</dbReference>
<dbReference type="InterPro" id="IPR010982">
    <property type="entry name" value="Lambda_DNA-bd_dom_sf"/>
</dbReference>
<dbReference type="InterPro" id="IPR001387">
    <property type="entry name" value="Cro/C1-type_HTH"/>
</dbReference>
<name>X0ZGI3_9ZZZZ</name>
<gene>
    <name evidence="3" type="ORF">S01H1_82087</name>
</gene>
<keyword evidence="1" id="KW-0238">DNA-binding</keyword>
<dbReference type="PROSITE" id="PS50943">
    <property type="entry name" value="HTH_CROC1"/>
    <property type="match status" value="1"/>
</dbReference>
<dbReference type="InterPro" id="IPR013096">
    <property type="entry name" value="Cupin_2"/>
</dbReference>
<dbReference type="AlphaFoldDB" id="X0ZGI3"/>